<dbReference type="GO" id="GO:0008234">
    <property type="term" value="F:cysteine-type peptidase activity"/>
    <property type="evidence" value="ECO:0007669"/>
    <property type="project" value="InterPro"/>
</dbReference>
<keyword evidence="1" id="KW-0645">Protease</keyword>
<dbReference type="AlphaFoldDB" id="A0A8J5ISI5"/>
<evidence type="ECO:0000256" key="2">
    <source>
        <dbReference type="ARBA" id="ARBA00022801"/>
    </source>
</evidence>
<keyword evidence="2" id="KW-0378">Hydrolase</keyword>
<evidence type="ECO:0000313" key="5">
    <source>
        <dbReference type="Proteomes" id="UP000709295"/>
    </source>
</evidence>
<evidence type="ECO:0000259" key="3">
    <source>
        <dbReference type="PROSITE" id="PS50600"/>
    </source>
</evidence>
<dbReference type="GO" id="GO:0006508">
    <property type="term" value="P:proteolysis"/>
    <property type="evidence" value="ECO:0007669"/>
    <property type="project" value="UniProtKB-KW"/>
</dbReference>
<evidence type="ECO:0000313" key="4">
    <source>
        <dbReference type="EMBL" id="KAG6943626.1"/>
    </source>
</evidence>
<dbReference type="PROSITE" id="PS50600">
    <property type="entry name" value="ULP_PROTEASE"/>
    <property type="match status" value="1"/>
</dbReference>
<dbReference type="Pfam" id="PF02902">
    <property type="entry name" value="Peptidase_C48"/>
    <property type="match status" value="1"/>
</dbReference>
<keyword evidence="5" id="KW-1185">Reference proteome</keyword>
<feature type="domain" description="Ubiquitin-like protease family profile" evidence="3">
    <location>
        <begin position="1"/>
        <end position="131"/>
    </location>
</feature>
<dbReference type="Proteomes" id="UP000709295">
    <property type="component" value="Unassembled WGS sequence"/>
</dbReference>
<evidence type="ECO:0000256" key="1">
    <source>
        <dbReference type="ARBA" id="ARBA00022670"/>
    </source>
</evidence>
<organism evidence="4 5">
    <name type="scientific">Phytophthora aleatoria</name>
    <dbReference type="NCBI Taxonomy" id="2496075"/>
    <lineage>
        <taxon>Eukaryota</taxon>
        <taxon>Sar</taxon>
        <taxon>Stramenopiles</taxon>
        <taxon>Oomycota</taxon>
        <taxon>Peronosporomycetes</taxon>
        <taxon>Peronosporales</taxon>
        <taxon>Peronosporaceae</taxon>
        <taxon>Phytophthora</taxon>
    </lineage>
</organism>
<protein>
    <recommendedName>
        <fullName evidence="3">Ubiquitin-like protease family profile domain-containing protein</fullName>
    </recommendedName>
</protein>
<gene>
    <name evidence="4" type="ORF">JG688_00017514</name>
</gene>
<accession>A0A8J5ISI5</accession>
<dbReference type="InterPro" id="IPR003653">
    <property type="entry name" value="Peptidase_C48_C"/>
</dbReference>
<reference evidence="4" key="1">
    <citation type="submission" date="2021-01" db="EMBL/GenBank/DDBJ databases">
        <title>Phytophthora aleatoria, a newly-described species from Pinus radiata is distinct from Phytophthora cactorum isolates based on comparative genomics.</title>
        <authorList>
            <person name="Mcdougal R."/>
            <person name="Panda P."/>
            <person name="Williams N."/>
            <person name="Studholme D.J."/>
        </authorList>
    </citation>
    <scope>NUCLEOTIDE SEQUENCE</scope>
    <source>
        <strain evidence="4">NZFS 4037</strain>
    </source>
</reference>
<comment type="caution">
    <text evidence="4">The sequence shown here is derived from an EMBL/GenBank/DDBJ whole genome shotgun (WGS) entry which is preliminary data.</text>
</comment>
<name>A0A8J5ISI5_9STRA</name>
<sequence>MGHGIAWLREHVDVSVINPIFSRFHNRDAQLRAINAGNPFKETNEIILLPLHVDNNHWCGAVFDYRPEHRGIVLFDLLQATKSKYYNECEPQPKNLFGEIGTLMHIKRDTSSRQPDVSSCGAAALMFSEYYLNGIPMPAKPSPAVI</sequence>
<proteinExistence type="predicted"/>
<dbReference type="EMBL" id="JAENGY010002645">
    <property type="protein sequence ID" value="KAG6943626.1"/>
    <property type="molecule type" value="Genomic_DNA"/>
</dbReference>